<evidence type="ECO:0000256" key="1">
    <source>
        <dbReference type="SAM" id="Phobius"/>
    </source>
</evidence>
<proteinExistence type="predicted"/>
<keyword evidence="1" id="KW-0812">Transmembrane</keyword>
<sequence length="177" mass="19435">MSSDLVIPSSLETSISNSANAVSAFIMDPNNEVQIKKAMESRDVQDLASLITPSIERLASIYKSGPVFTDAEIVEGGKGKRKQRKMGGQPNSGALVYGGGIVIILFFMILFKFIGGDVPIQPTSTTTGNVVKRKYRGTPADFSPELTPDRVGWNTERKLLGGAKSRKYRRKRTVRRR</sequence>
<name>A0A6C0B048_9ZZZZ</name>
<reference evidence="2" key="1">
    <citation type="journal article" date="2020" name="Nature">
        <title>Giant virus diversity and host interactions through global metagenomics.</title>
        <authorList>
            <person name="Schulz F."/>
            <person name="Roux S."/>
            <person name="Paez-Espino D."/>
            <person name="Jungbluth S."/>
            <person name="Walsh D.A."/>
            <person name="Denef V.J."/>
            <person name="McMahon K.D."/>
            <person name="Konstantinidis K.T."/>
            <person name="Eloe-Fadrosh E.A."/>
            <person name="Kyrpides N.C."/>
            <person name="Woyke T."/>
        </authorList>
    </citation>
    <scope>NUCLEOTIDE SEQUENCE</scope>
    <source>
        <strain evidence="2">GVMAG-M-3300009182-78</strain>
    </source>
</reference>
<organism evidence="2">
    <name type="scientific">viral metagenome</name>
    <dbReference type="NCBI Taxonomy" id="1070528"/>
    <lineage>
        <taxon>unclassified sequences</taxon>
        <taxon>metagenomes</taxon>
        <taxon>organismal metagenomes</taxon>
    </lineage>
</organism>
<dbReference type="EMBL" id="MN739043">
    <property type="protein sequence ID" value="QHS85440.1"/>
    <property type="molecule type" value="Genomic_DNA"/>
</dbReference>
<evidence type="ECO:0000313" key="2">
    <source>
        <dbReference type="EMBL" id="QHS85440.1"/>
    </source>
</evidence>
<keyword evidence="1" id="KW-1133">Transmembrane helix</keyword>
<dbReference type="AlphaFoldDB" id="A0A6C0B048"/>
<accession>A0A6C0B048</accession>
<feature type="transmembrane region" description="Helical" evidence="1">
    <location>
        <begin position="94"/>
        <end position="114"/>
    </location>
</feature>
<keyword evidence="1" id="KW-0472">Membrane</keyword>
<protein>
    <submittedName>
        <fullName evidence="2">Uncharacterized protein</fullName>
    </submittedName>
</protein>